<dbReference type="AlphaFoldDB" id="A0A5C8ZT24"/>
<dbReference type="GO" id="GO:0002100">
    <property type="term" value="P:tRNA wobble adenosine to inosine editing"/>
    <property type="evidence" value="ECO:0007669"/>
    <property type="project" value="UniProtKB-UniRule"/>
</dbReference>
<feature type="domain" description="CMP/dCMP-type deaminase" evidence="9">
    <location>
        <begin position="6"/>
        <end position="115"/>
    </location>
</feature>
<comment type="function">
    <text evidence="8">Catalyzes the deamination of adenosine to inosine at the wobble position 34 of tRNA(Arg2).</text>
</comment>
<keyword evidence="4 8" id="KW-0479">Metal-binding</keyword>
<dbReference type="SUPFAM" id="SSF53927">
    <property type="entry name" value="Cytidine deaminase-like"/>
    <property type="match status" value="1"/>
</dbReference>
<dbReference type="PROSITE" id="PS00903">
    <property type="entry name" value="CYT_DCMP_DEAMINASES_1"/>
    <property type="match status" value="1"/>
</dbReference>
<evidence type="ECO:0000256" key="7">
    <source>
        <dbReference type="ARBA" id="ARBA00048045"/>
    </source>
</evidence>
<accession>A0A5C8ZT24</accession>
<feature type="binding site" evidence="8">
    <location>
        <position position="90"/>
    </location>
    <ligand>
        <name>Zn(2+)</name>
        <dbReference type="ChEBI" id="CHEBI:29105"/>
        <note>catalytic</note>
    </ligand>
</feature>
<evidence type="ECO:0000256" key="5">
    <source>
        <dbReference type="ARBA" id="ARBA00022801"/>
    </source>
</evidence>
<evidence type="ECO:0000256" key="2">
    <source>
        <dbReference type="ARBA" id="ARBA00011738"/>
    </source>
</evidence>
<dbReference type="EC" id="3.5.4.33" evidence="8"/>
<comment type="caution">
    <text evidence="10">The sequence shown here is derived from an EMBL/GenBank/DDBJ whole genome shotgun (WGS) entry which is preliminary data.</text>
</comment>
<dbReference type="CDD" id="cd01285">
    <property type="entry name" value="nucleoside_deaminase"/>
    <property type="match status" value="1"/>
</dbReference>
<name>A0A5C8ZT24_9GAMM</name>
<dbReference type="GO" id="GO:0008270">
    <property type="term" value="F:zinc ion binding"/>
    <property type="evidence" value="ECO:0007669"/>
    <property type="project" value="UniProtKB-UniRule"/>
</dbReference>
<evidence type="ECO:0000256" key="3">
    <source>
        <dbReference type="ARBA" id="ARBA00022694"/>
    </source>
</evidence>
<dbReference type="HAMAP" id="MF_00972">
    <property type="entry name" value="tRNA_aden_deaminase"/>
    <property type="match status" value="1"/>
</dbReference>
<reference evidence="10 11" key="1">
    <citation type="submission" date="2019-08" db="EMBL/GenBank/DDBJ databases">
        <title>Parahaliea maris sp. nov., isolated from the surface seawater.</title>
        <authorList>
            <person name="Liu Y."/>
        </authorList>
    </citation>
    <scope>NUCLEOTIDE SEQUENCE [LARGE SCALE GENOMIC DNA]</scope>
    <source>
        <strain evidence="10 11">S2-26</strain>
    </source>
</reference>
<dbReference type="EMBL" id="VRYZ01000004">
    <property type="protein sequence ID" value="TXS91606.1"/>
    <property type="molecule type" value="Genomic_DNA"/>
</dbReference>
<keyword evidence="5 8" id="KW-0378">Hydrolase</keyword>
<proteinExistence type="inferred from homology"/>
<feature type="active site" description="Proton donor" evidence="8">
    <location>
        <position position="59"/>
    </location>
</feature>
<dbReference type="NCBIfam" id="NF008113">
    <property type="entry name" value="PRK10860.1"/>
    <property type="match status" value="1"/>
</dbReference>
<dbReference type="PROSITE" id="PS51747">
    <property type="entry name" value="CYT_DCMP_DEAMINASES_2"/>
    <property type="match status" value="1"/>
</dbReference>
<evidence type="ECO:0000256" key="4">
    <source>
        <dbReference type="ARBA" id="ARBA00022723"/>
    </source>
</evidence>
<evidence type="ECO:0000259" key="9">
    <source>
        <dbReference type="PROSITE" id="PS51747"/>
    </source>
</evidence>
<feature type="binding site" evidence="8">
    <location>
        <position position="87"/>
    </location>
    <ligand>
        <name>Zn(2+)</name>
        <dbReference type="ChEBI" id="CHEBI:29105"/>
        <note>catalytic</note>
    </ligand>
</feature>
<dbReference type="FunFam" id="3.40.140.10:FF:000005">
    <property type="entry name" value="tRNA-specific adenosine deaminase"/>
    <property type="match status" value="1"/>
</dbReference>
<dbReference type="OrthoDB" id="9802676at2"/>
<dbReference type="Proteomes" id="UP000321933">
    <property type="component" value="Unassembled WGS sequence"/>
</dbReference>
<keyword evidence="6 8" id="KW-0862">Zinc</keyword>
<dbReference type="PANTHER" id="PTHR11079:SF202">
    <property type="entry name" value="TRNA-SPECIFIC ADENOSINE DEAMINASE"/>
    <property type="match status" value="1"/>
</dbReference>
<evidence type="ECO:0000313" key="11">
    <source>
        <dbReference type="Proteomes" id="UP000321933"/>
    </source>
</evidence>
<keyword evidence="11" id="KW-1185">Reference proteome</keyword>
<evidence type="ECO:0000256" key="8">
    <source>
        <dbReference type="HAMAP-Rule" id="MF_00972"/>
    </source>
</evidence>
<comment type="cofactor">
    <cofactor evidence="8">
        <name>Zn(2+)</name>
        <dbReference type="ChEBI" id="CHEBI:29105"/>
    </cofactor>
    <text evidence="8">Binds 1 zinc ion per subunit.</text>
</comment>
<organism evidence="10 11">
    <name type="scientific">Parahaliea aestuarii</name>
    <dbReference type="NCBI Taxonomy" id="1852021"/>
    <lineage>
        <taxon>Bacteria</taxon>
        <taxon>Pseudomonadati</taxon>
        <taxon>Pseudomonadota</taxon>
        <taxon>Gammaproteobacteria</taxon>
        <taxon>Cellvibrionales</taxon>
        <taxon>Halieaceae</taxon>
        <taxon>Parahaliea</taxon>
    </lineage>
</organism>
<sequence length="153" mass="16826">MAIDLAEDEHWMRRALALADRAENEGEVPIGAVVVRDGKLLGEGWNSVISYADPTAHAEIVALRDAARTAGNYRLPGATLYVSLEPCTMCAGAMIHARIERLVFGAREPRAGVACSTCSLLDEARYNHRVSWQEGVLAEDSSQRLKAFFRARR</sequence>
<dbReference type="InterPro" id="IPR002125">
    <property type="entry name" value="CMP_dCMP_dom"/>
</dbReference>
<dbReference type="InterPro" id="IPR028883">
    <property type="entry name" value="tRNA_aden_deaminase"/>
</dbReference>
<dbReference type="InterPro" id="IPR016193">
    <property type="entry name" value="Cytidine_deaminase-like"/>
</dbReference>
<dbReference type="Pfam" id="PF00383">
    <property type="entry name" value="dCMP_cyt_deam_1"/>
    <property type="match status" value="1"/>
</dbReference>
<evidence type="ECO:0000256" key="6">
    <source>
        <dbReference type="ARBA" id="ARBA00022833"/>
    </source>
</evidence>
<dbReference type="GO" id="GO:0052717">
    <property type="term" value="F:tRNA-specific adenosine-34 deaminase activity"/>
    <property type="evidence" value="ECO:0007669"/>
    <property type="project" value="UniProtKB-UniRule"/>
</dbReference>
<comment type="similarity">
    <text evidence="1">Belongs to the cytidine and deoxycytidylate deaminase family. ADAT2 subfamily.</text>
</comment>
<keyword evidence="3 8" id="KW-0819">tRNA processing</keyword>
<dbReference type="InterPro" id="IPR016192">
    <property type="entry name" value="APOBEC/CMP_deaminase_Zn-bd"/>
</dbReference>
<protein>
    <recommendedName>
        <fullName evidence="8">tRNA-specific adenosine deaminase</fullName>
        <ecNumber evidence="8">3.5.4.33</ecNumber>
    </recommendedName>
</protein>
<gene>
    <name evidence="8 10" type="primary">tadA</name>
    <name evidence="10" type="ORF">FVW59_10585</name>
</gene>
<comment type="subunit">
    <text evidence="2 8">Homodimer.</text>
</comment>
<dbReference type="RefSeq" id="WP_148064238.1">
    <property type="nucleotide sequence ID" value="NZ_VRYZ01000004.1"/>
</dbReference>
<dbReference type="PANTHER" id="PTHR11079">
    <property type="entry name" value="CYTOSINE DEAMINASE FAMILY MEMBER"/>
    <property type="match status" value="1"/>
</dbReference>
<comment type="catalytic activity">
    <reaction evidence="7 8">
        <text>adenosine(34) in tRNA + H2O + H(+) = inosine(34) in tRNA + NH4(+)</text>
        <dbReference type="Rhea" id="RHEA:43168"/>
        <dbReference type="Rhea" id="RHEA-COMP:10373"/>
        <dbReference type="Rhea" id="RHEA-COMP:10374"/>
        <dbReference type="ChEBI" id="CHEBI:15377"/>
        <dbReference type="ChEBI" id="CHEBI:15378"/>
        <dbReference type="ChEBI" id="CHEBI:28938"/>
        <dbReference type="ChEBI" id="CHEBI:74411"/>
        <dbReference type="ChEBI" id="CHEBI:82852"/>
        <dbReference type="EC" id="3.5.4.33"/>
    </reaction>
</comment>
<dbReference type="Gene3D" id="3.40.140.10">
    <property type="entry name" value="Cytidine Deaminase, domain 2"/>
    <property type="match status" value="1"/>
</dbReference>
<feature type="binding site" evidence="8">
    <location>
        <position position="57"/>
    </location>
    <ligand>
        <name>Zn(2+)</name>
        <dbReference type="ChEBI" id="CHEBI:29105"/>
        <note>catalytic</note>
    </ligand>
</feature>
<evidence type="ECO:0000313" key="10">
    <source>
        <dbReference type="EMBL" id="TXS91606.1"/>
    </source>
</evidence>
<evidence type="ECO:0000256" key="1">
    <source>
        <dbReference type="ARBA" id="ARBA00010669"/>
    </source>
</evidence>